<evidence type="ECO:0000313" key="1">
    <source>
        <dbReference type="EMBL" id="UUS31597.1"/>
    </source>
</evidence>
<accession>A0ABY5N6L1</accession>
<reference evidence="1" key="1">
    <citation type="submission" date="2022-08" db="EMBL/GenBank/DDBJ databases">
        <title>Streptomyces changanensis sp. nov., an actinomycete isolated from soil.</title>
        <authorList>
            <person name="Wu H."/>
            <person name="Han L."/>
        </authorList>
    </citation>
    <scope>NUCLEOTIDE SEQUENCE</scope>
    <source>
        <strain evidence="1">HL-66</strain>
    </source>
</reference>
<protein>
    <submittedName>
        <fullName evidence="1">Helix-turn-helix domain-containing protein</fullName>
    </submittedName>
</protein>
<sequence length="251" mass="27279">MTPRRITRNLVALGELYNELTHSLTSSRSSRGVVERVRERGAPGIPLNTHAVDLRDRIRGVLASWAAVVREERGVQAPTRNTVALLAFLSHHAGWLAGHQAAGDLVTETDELVKSAWSELSGRSDRHMVIGPCVRPGCHGTLVAHLGSGAPSGRAAITCSVERGHTWTPDLWHTLHEAPARPGRGPVGLTAQDISAGWRIASGTVYWLANTHRWRRHKNGRRVFYHRDDVLATMRARAAGALDGAPTGHTA</sequence>
<dbReference type="Proteomes" id="UP001060150">
    <property type="component" value="Chromosome"/>
</dbReference>
<proteinExistence type="predicted"/>
<dbReference type="RefSeq" id="WP_257375410.1">
    <property type="nucleotide sequence ID" value="NZ_CP102332.1"/>
</dbReference>
<dbReference type="EMBL" id="CP102332">
    <property type="protein sequence ID" value="UUS31597.1"/>
    <property type="molecule type" value="Genomic_DNA"/>
</dbReference>
<name>A0ABY5N6L1_9ACTN</name>
<keyword evidence="2" id="KW-1185">Reference proteome</keyword>
<gene>
    <name evidence="1" type="ORF">NRO40_12655</name>
</gene>
<evidence type="ECO:0000313" key="2">
    <source>
        <dbReference type="Proteomes" id="UP001060150"/>
    </source>
</evidence>
<organism evidence="1 2">
    <name type="scientific">Streptomyces changanensis</name>
    <dbReference type="NCBI Taxonomy" id="2964669"/>
    <lineage>
        <taxon>Bacteria</taxon>
        <taxon>Bacillati</taxon>
        <taxon>Actinomycetota</taxon>
        <taxon>Actinomycetes</taxon>
        <taxon>Kitasatosporales</taxon>
        <taxon>Streptomycetaceae</taxon>
        <taxon>Streptomyces</taxon>
    </lineage>
</organism>